<dbReference type="Proteomes" id="UP000240830">
    <property type="component" value="Unassembled WGS sequence"/>
</dbReference>
<proteinExistence type="predicted"/>
<feature type="domain" description="Endoribonuclease L-PSP/chorismate mutase-like" evidence="1">
    <location>
        <begin position="36"/>
        <end position="157"/>
    </location>
</feature>
<dbReference type="OrthoDB" id="309640at2759"/>
<protein>
    <submittedName>
        <fullName evidence="2">Endoribonuclease L-PSP</fullName>
    </submittedName>
</protein>
<dbReference type="AlphaFoldDB" id="A0A2H9TIW8"/>
<name>A0A2H9TIW8_9FUNG</name>
<dbReference type="SUPFAM" id="SSF55298">
    <property type="entry name" value="YjgF-like"/>
    <property type="match status" value="1"/>
</dbReference>
<dbReference type="PANTHER" id="PTHR43760">
    <property type="entry name" value="ENDORIBONUCLEASE-RELATED"/>
    <property type="match status" value="1"/>
</dbReference>
<dbReference type="CDD" id="cd02199">
    <property type="entry name" value="YjgF_YER057c_UK114_like_1"/>
    <property type="match status" value="1"/>
</dbReference>
<evidence type="ECO:0000313" key="2">
    <source>
        <dbReference type="EMBL" id="PJF17666.1"/>
    </source>
</evidence>
<gene>
    <name evidence="2" type="ORF">PSACC_02511</name>
</gene>
<dbReference type="STRING" id="1246581.A0A2H9TIW8"/>
<comment type="caution">
    <text evidence="2">The sequence shown here is derived from an EMBL/GenBank/DDBJ whole genome shotgun (WGS) entry which is preliminary data.</text>
</comment>
<evidence type="ECO:0000259" key="1">
    <source>
        <dbReference type="Pfam" id="PF14588"/>
    </source>
</evidence>
<dbReference type="EMBL" id="MTSL01000167">
    <property type="protein sequence ID" value="PJF17666.1"/>
    <property type="molecule type" value="Genomic_DNA"/>
</dbReference>
<sequence length="171" mass="18479">MRAILLSKRLVRQIHMRVEAEKTLRELGYDLDKWMVPAPKAVYVPVVKCGKMLYTAGHVPYQPGTSTLFEGKVGAQFSVEEANKVAELIAVNMLKNIKDCIGTSLWVLNGFVNADGAFAQHSMVINGASELLVKVFGSEIGSHARTAVGAPGLPFNGTLQNWYSSNSAGGN</sequence>
<accession>A0A2H9TIW8</accession>
<organism evidence="2 3">
    <name type="scientific">Paramicrosporidium saccamoebae</name>
    <dbReference type="NCBI Taxonomy" id="1246581"/>
    <lineage>
        <taxon>Eukaryota</taxon>
        <taxon>Fungi</taxon>
        <taxon>Fungi incertae sedis</taxon>
        <taxon>Cryptomycota</taxon>
        <taxon>Cryptomycota incertae sedis</taxon>
        <taxon>Paramicrosporidium</taxon>
    </lineage>
</organism>
<dbReference type="Gene3D" id="3.30.1330.40">
    <property type="entry name" value="RutC-like"/>
    <property type="match status" value="1"/>
</dbReference>
<dbReference type="PANTHER" id="PTHR43760:SF1">
    <property type="entry name" value="ENDORIBONUCLEASE L-PSP_CHORISMATE MUTASE-LIKE DOMAIN-CONTAINING PROTEIN"/>
    <property type="match status" value="1"/>
</dbReference>
<reference evidence="2 3" key="1">
    <citation type="submission" date="2016-10" db="EMBL/GenBank/DDBJ databases">
        <title>The genome of Paramicrosporidium saccamoebae is the missing link in understanding Cryptomycota and Microsporidia evolution.</title>
        <authorList>
            <person name="Quandt C.A."/>
            <person name="Beaudet D."/>
            <person name="Corsaro D."/>
            <person name="Michel R."/>
            <person name="Corradi N."/>
            <person name="James T."/>
        </authorList>
    </citation>
    <scope>NUCLEOTIDE SEQUENCE [LARGE SCALE GENOMIC DNA]</scope>
    <source>
        <strain evidence="2 3">KSL3</strain>
    </source>
</reference>
<dbReference type="InterPro" id="IPR035959">
    <property type="entry name" value="RutC-like_sf"/>
</dbReference>
<evidence type="ECO:0000313" key="3">
    <source>
        <dbReference type="Proteomes" id="UP000240830"/>
    </source>
</evidence>
<dbReference type="InterPro" id="IPR013813">
    <property type="entry name" value="Endoribo_LPSP/chorism_mut-like"/>
</dbReference>
<keyword evidence="3" id="KW-1185">Reference proteome</keyword>
<dbReference type="Pfam" id="PF14588">
    <property type="entry name" value="YjgF_endoribonc"/>
    <property type="match status" value="1"/>
</dbReference>